<dbReference type="EMBL" id="BOPH01000027">
    <property type="protein sequence ID" value="GIJ67513.1"/>
    <property type="molecule type" value="Genomic_DNA"/>
</dbReference>
<evidence type="ECO:0000313" key="3">
    <source>
        <dbReference type="EMBL" id="GIJ67513.1"/>
    </source>
</evidence>
<name>A0A8J4EAK7_9ACTN</name>
<dbReference type="AlphaFoldDB" id="A0A8J4EAK7"/>
<feature type="transmembrane region" description="Helical" evidence="2">
    <location>
        <begin position="265"/>
        <end position="289"/>
    </location>
</feature>
<comment type="caution">
    <text evidence="3">The sequence shown here is derived from an EMBL/GenBank/DDBJ whole genome shotgun (WGS) entry which is preliminary data.</text>
</comment>
<organism evidence="3 4">
    <name type="scientific">Virgisporangium ochraceum</name>
    <dbReference type="NCBI Taxonomy" id="65505"/>
    <lineage>
        <taxon>Bacteria</taxon>
        <taxon>Bacillati</taxon>
        <taxon>Actinomycetota</taxon>
        <taxon>Actinomycetes</taxon>
        <taxon>Micromonosporales</taxon>
        <taxon>Micromonosporaceae</taxon>
        <taxon>Virgisporangium</taxon>
    </lineage>
</organism>
<sequence>MPVLPRHAGRTDGPAGRRAGRHAASAPGGRHRAGRLRELLVAGLVDSFGLSLGWTLFTLLAVHFGGLADAALYNAAMLIGLVLSAPLTTWVANRWPGRLLVRGAAVLEALLRVGTMVGLLLGWAAPLIALGVLVMYLVAWVGYAGMRAEVAAVDGRDRAMTGYALSIAAVEAGGAGVAALLPFGPSGLPSGPLLTAVVVAYAACLLPTFVSATRARVPSARTVADAPRLGRLPWRLLGFGGLVMVLGSGPTLLSVALATELHGRTAVAGAALAFSVGALASPVAVDLVTRLRLPPAVAWPLWAAGMVVGWVLAPAHVAGLLVAQFLSGLSLTAFEGVMDARVAGRAEPGTVTTALAWSAAARALGSALAVKAVPMVVAAAAVTSVAGLTAGVLVLAALAAAGLAAVGRGRHLARLS</sequence>
<feature type="transmembrane region" description="Helical" evidence="2">
    <location>
        <begin position="193"/>
        <end position="215"/>
    </location>
</feature>
<feature type="transmembrane region" description="Helical" evidence="2">
    <location>
        <begin position="99"/>
        <end position="121"/>
    </location>
</feature>
<keyword evidence="2" id="KW-0812">Transmembrane</keyword>
<feature type="transmembrane region" description="Helical" evidence="2">
    <location>
        <begin position="160"/>
        <end position="181"/>
    </location>
</feature>
<dbReference type="SUPFAM" id="SSF103473">
    <property type="entry name" value="MFS general substrate transporter"/>
    <property type="match status" value="1"/>
</dbReference>
<evidence type="ECO:0000313" key="4">
    <source>
        <dbReference type="Proteomes" id="UP000635606"/>
    </source>
</evidence>
<keyword evidence="2" id="KW-1133">Transmembrane helix</keyword>
<dbReference type="Gene3D" id="1.20.1250.20">
    <property type="entry name" value="MFS general substrate transporter like domains"/>
    <property type="match status" value="1"/>
</dbReference>
<evidence type="ECO:0000256" key="2">
    <source>
        <dbReference type="SAM" id="Phobius"/>
    </source>
</evidence>
<keyword evidence="2" id="KW-0472">Membrane</keyword>
<gene>
    <name evidence="3" type="ORF">Voc01_024300</name>
</gene>
<dbReference type="Proteomes" id="UP000635606">
    <property type="component" value="Unassembled WGS sequence"/>
</dbReference>
<feature type="compositionally biased region" description="Low complexity" evidence="1">
    <location>
        <begin position="13"/>
        <end position="28"/>
    </location>
</feature>
<feature type="transmembrane region" description="Helical" evidence="2">
    <location>
        <begin position="236"/>
        <end position="259"/>
    </location>
</feature>
<protein>
    <submittedName>
        <fullName evidence="3">Uncharacterized protein</fullName>
    </submittedName>
</protein>
<keyword evidence="4" id="KW-1185">Reference proteome</keyword>
<feature type="transmembrane region" description="Helical" evidence="2">
    <location>
        <begin position="39"/>
        <end position="64"/>
    </location>
</feature>
<dbReference type="RefSeq" id="WP_203927474.1">
    <property type="nucleotide sequence ID" value="NZ_BOPH01000027.1"/>
</dbReference>
<accession>A0A8J4EAK7</accession>
<evidence type="ECO:0000256" key="1">
    <source>
        <dbReference type="SAM" id="MobiDB-lite"/>
    </source>
</evidence>
<feature type="transmembrane region" description="Helical" evidence="2">
    <location>
        <begin position="127"/>
        <end position="148"/>
    </location>
</feature>
<reference evidence="3" key="1">
    <citation type="submission" date="2021-01" db="EMBL/GenBank/DDBJ databases">
        <title>Whole genome shotgun sequence of Virgisporangium ochraceum NBRC 16418.</title>
        <authorList>
            <person name="Komaki H."/>
            <person name="Tamura T."/>
        </authorList>
    </citation>
    <scope>NUCLEOTIDE SEQUENCE</scope>
    <source>
        <strain evidence="3">NBRC 16418</strain>
    </source>
</reference>
<dbReference type="InterPro" id="IPR036259">
    <property type="entry name" value="MFS_trans_sf"/>
</dbReference>
<feature type="transmembrane region" description="Helical" evidence="2">
    <location>
        <begin position="70"/>
        <end position="92"/>
    </location>
</feature>
<feature type="transmembrane region" description="Helical" evidence="2">
    <location>
        <begin position="376"/>
        <end position="406"/>
    </location>
</feature>
<feature type="region of interest" description="Disordered" evidence="1">
    <location>
        <begin position="1"/>
        <end position="30"/>
    </location>
</feature>
<feature type="transmembrane region" description="Helical" evidence="2">
    <location>
        <begin position="301"/>
        <end position="326"/>
    </location>
</feature>
<proteinExistence type="predicted"/>